<feature type="binding site" evidence="1">
    <location>
        <position position="248"/>
    </location>
    <ligand>
        <name>[2Fe-2S] cluster</name>
        <dbReference type="ChEBI" id="CHEBI:190135"/>
    </ligand>
</feature>
<feature type="binding site" evidence="1">
    <location>
        <position position="237"/>
    </location>
    <ligand>
        <name>[2Fe-2S] cluster</name>
        <dbReference type="ChEBI" id="CHEBI:190135"/>
    </ligand>
</feature>
<dbReference type="PRINTS" id="PR00410">
    <property type="entry name" value="PHEHYDRXLASE"/>
</dbReference>
<evidence type="ECO:0000259" key="2">
    <source>
        <dbReference type="PROSITE" id="PS51384"/>
    </source>
</evidence>
<dbReference type="Gene3D" id="2.40.30.10">
    <property type="entry name" value="Translation factors"/>
    <property type="match status" value="1"/>
</dbReference>
<dbReference type="SUPFAM" id="SSF52343">
    <property type="entry name" value="Ferredoxin reductase-like, C-terminal NADP-linked domain"/>
    <property type="match status" value="1"/>
</dbReference>
<dbReference type="SUPFAM" id="SSF63380">
    <property type="entry name" value="Riboflavin synthase domain-like"/>
    <property type="match status" value="1"/>
</dbReference>
<dbReference type="AlphaFoldDB" id="A0A7W4WAC8"/>
<dbReference type="InterPro" id="IPR017938">
    <property type="entry name" value="Riboflavin_synthase-like_b-brl"/>
</dbReference>
<keyword evidence="1" id="KW-0001">2Fe-2S</keyword>
<dbReference type="InterPro" id="IPR012165">
    <property type="entry name" value="Cyt_c3_hydrogenase_gsu"/>
</dbReference>
<keyword evidence="4" id="KW-1185">Reference proteome</keyword>
<dbReference type="Gene3D" id="3.40.50.80">
    <property type="entry name" value="Nucleotide-binding domain of ferredoxin-NADP reductase (FNR) module"/>
    <property type="match status" value="1"/>
</dbReference>
<feature type="domain" description="FAD-binding FR-type" evidence="2">
    <location>
        <begin position="1"/>
        <end position="99"/>
    </location>
</feature>
<name>A0A7W4WAC8_9GAMM</name>
<dbReference type="Pfam" id="PF00175">
    <property type="entry name" value="NAD_binding_1"/>
    <property type="match status" value="1"/>
</dbReference>
<proteinExistence type="predicted"/>
<comment type="caution">
    <text evidence="3">The sequence shown here is derived from an EMBL/GenBank/DDBJ whole genome shotgun (WGS) entry which is preliminary data.</text>
</comment>
<feature type="binding site" evidence="1">
    <location>
        <position position="240"/>
    </location>
    <ligand>
        <name>[2Fe-2S] cluster</name>
        <dbReference type="ChEBI" id="CHEBI:190135"/>
    </ligand>
</feature>
<dbReference type="InterPro" id="IPR050353">
    <property type="entry name" value="PyrK_electron_transfer"/>
</dbReference>
<dbReference type="Proteomes" id="UP000535937">
    <property type="component" value="Unassembled WGS sequence"/>
</dbReference>
<protein>
    <submittedName>
        <fullName evidence="3">NAD(P)H-flavin reductase</fullName>
    </submittedName>
</protein>
<dbReference type="PANTHER" id="PTHR43513:SF3">
    <property type="entry name" value="DIHYDROOROTATE DEHYDROGENASE B (NAD(+)), ELECTRON TRANSFER SUBUNIT-RELATED"/>
    <property type="match status" value="1"/>
</dbReference>
<evidence type="ECO:0000313" key="4">
    <source>
        <dbReference type="Proteomes" id="UP000535937"/>
    </source>
</evidence>
<dbReference type="PANTHER" id="PTHR43513">
    <property type="entry name" value="DIHYDROOROTATE DEHYDROGENASE B (NAD(+)), ELECTRON TRANSFER SUBUNIT"/>
    <property type="match status" value="1"/>
</dbReference>
<dbReference type="InterPro" id="IPR017927">
    <property type="entry name" value="FAD-bd_FR_type"/>
</dbReference>
<organism evidence="3 4">
    <name type="scientific">Microbulbifer rhizosphaerae</name>
    <dbReference type="NCBI Taxonomy" id="1562603"/>
    <lineage>
        <taxon>Bacteria</taxon>
        <taxon>Pseudomonadati</taxon>
        <taxon>Pseudomonadota</taxon>
        <taxon>Gammaproteobacteria</taxon>
        <taxon>Cellvibrionales</taxon>
        <taxon>Microbulbiferaceae</taxon>
        <taxon>Microbulbifer</taxon>
    </lineage>
</organism>
<dbReference type="RefSeq" id="WP_343057399.1">
    <property type="nucleotide sequence ID" value="NZ_JACHWZ010000003.1"/>
</dbReference>
<dbReference type="InterPro" id="IPR001433">
    <property type="entry name" value="OxRdtase_FAD/NAD-bd"/>
</dbReference>
<dbReference type="PIRSF" id="PIRSF006816">
    <property type="entry name" value="Cyc3_hyd_g"/>
    <property type="match status" value="1"/>
</dbReference>
<dbReference type="InterPro" id="IPR039261">
    <property type="entry name" value="FNR_nucleotide-bd"/>
</dbReference>
<keyword evidence="1" id="KW-0479">Metal-binding</keyword>
<dbReference type="PRINTS" id="PR00371">
    <property type="entry name" value="FPNCR"/>
</dbReference>
<dbReference type="GO" id="GO:0046872">
    <property type="term" value="F:metal ion binding"/>
    <property type="evidence" value="ECO:0007669"/>
    <property type="project" value="UniProtKB-KW"/>
</dbReference>
<keyword evidence="1" id="KW-0408">Iron</keyword>
<evidence type="ECO:0000313" key="3">
    <source>
        <dbReference type="EMBL" id="MBB3060112.1"/>
    </source>
</evidence>
<dbReference type="InterPro" id="IPR019480">
    <property type="entry name" value="Dihydroorotate_DH_Fe-S-bd"/>
</dbReference>
<dbReference type="EMBL" id="JACHWZ010000003">
    <property type="protein sequence ID" value="MBB3060112.1"/>
    <property type="molecule type" value="Genomic_DNA"/>
</dbReference>
<keyword evidence="1" id="KW-0411">Iron-sulfur</keyword>
<reference evidence="3 4" key="1">
    <citation type="submission" date="2020-08" db="EMBL/GenBank/DDBJ databases">
        <title>Genomic Encyclopedia of Type Strains, Phase III (KMG-III): the genomes of soil and plant-associated and newly described type strains.</title>
        <authorList>
            <person name="Whitman W."/>
        </authorList>
    </citation>
    <scope>NUCLEOTIDE SEQUENCE [LARGE SCALE GENOMIC DNA]</scope>
    <source>
        <strain evidence="3 4">CECT 8799</strain>
    </source>
</reference>
<dbReference type="PROSITE" id="PS51384">
    <property type="entry name" value="FAD_FR"/>
    <property type="match status" value="1"/>
</dbReference>
<feature type="binding site" evidence="1">
    <location>
        <position position="232"/>
    </location>
    <ligand>
        <name>[2Fe-2S] cluster</name>
        <dbReference type="ChEBI" id="CHEBI:190135"/>
    </ligand>
</feature>
<dbReference type="InterPro" id="IPR001709">
    <property type="entry name" value="Flavoprot_Pyr_Nucl_cyt_Rdtase"/>
</dbReference>
<dbReference type="GO" id="GO:0016491">
    <property type="term" value="F:oxidoreductase activity"/>
    <property type="evidence" value="ECO:0007669"/>
    <property type="project" value="InterPro"/>
</dbReference>
<dbReference type="CDD" id="cd06221">
    <property type="entry name" value="sulfite_reductase_like"/>
    <property type="match status" value="1"/>
</dbReference>
<accession>A0A7W4WAC8</accession>
<comment type="cofactor">
    <cofactor evidence="1">
        <name>[2Fe-2S] cluster</name>
        <dbReference type="ChEBI" id="CHEBI:190135"/>
    </cofactor>
    <text evidence="1">Binds 1 [2Fe-2S] cluster per subunit.</text>
</comment>
<dbReference type="Pfam" id="PF10418">
    <property type="entry name" value="DHODB_Fe-S_bind"/>
    <property type="match status" value="1"/>
</dbReference>
<evidence type="ECO:0000256" key="1">
    <source>
        <dbReference type="PIRSR" id="PIRSR006816-2"/>
    </source>
</evidence>
<sequence length="268" mass="29473">MVPEVFRVERRAEEFPGTFTLHLSPIGMGRVAGFQPGQFSMLYAFGTGEVPISISGPSDQGSGYVYTIRTHGMVTRALENLREGGQLGVRGPFGSDWPISSLAGREILLVAGGLGLAPLRPVIYTLLSRGGGSAVRLFYGARSPREMLYRDELVEWSRSMDVQVSVDQAERGWTGRIGAVTDPLAATSFDAGKSIAFLCGPEVMMRFCIRVLLEKGMPPSAIYLSMERNMKCATGHCGHCQWGPSFICKDGPVFRYEDIRQWFHIRAL</sequence>
<gene>
    <name evidence="3" type="ORF">FHS09_000925</name>
</gene>
<dbReference type="GO" id="GO:0051537">
    <property type="term" value="F:2 iron, 2 sulfur cluster binding"/>
    <property type="evidence" value="ECO:0007669"/>
    <property type="project" value="UniProtKB-KW"/>
</dbReference>
<dbReference type="GO" id="GO:0006221">
    <property type="term" value="P:pyrimidine nucleotide biosynthetic process"/>
    <property type="evidence" value="ECO:0007669"/>
    <property type="project" value="InterPro"/>
</dbReference>
<dbReference type="GO" id="GO:0050660">
    <property type="term" value="F:flavin adenine dinucleotide binding"/>
    <property type="evidence" value="ECO:0007669"/>
    <property type="project" value="InterPro"/>
</dbReference>